<dbReference type="AlphaFoldDB" id="A0A1V9FL47"/>
<gene>
    <name evidence="1" type="ORF">A4R26_21530</name>
</gene>
<dbReference type="EMBL" id="LWBP01000185">
    <property type="protein sequence ID" value="OQP59065.1"/>
    <property type="molecule type" value="Genomic_DNA"/>
</dbReference>
<evidence type="ECO:0000313" key="2">
    <source>
        <dbReference type="Proteomes" id="UP000192276"/>
    </source>
</evidence>
<reference evidence="2" key="1">
    <citation type="submission" date="2016-04" db="EMBL/GenBank/DDBJ databases">
        <authorList>
            <person name="Chen L."/>
            <person name="Zhuang W."/>
            <person name="Wang G."/>
        </authorList>
    </citation>
    <scope>NUCLEOTIDE SEQUENCE [LARGE SCALE GENOMIC DNA]</scope>
    <source>
        <strain evidence="2">208</strain>
    </source>
</reference>
<organism evidence="1 2">
    <name type="scientific">Niastella populi</name>
    <dbReference type="NCBI Taxonomy" id="550983"/>
    <lineage>
        <taxon>Bacteria</taxon>
        <taxon>Pseudomonadati</taxon>
        <taxon>Bacteroidota</taxon>
        <taxon>Chitinophagia</taxon>
        <taxon>Chitinophagales</taxon>
        <taxon>Chitinophagaceae</taxon>
        <taxon>Niastella</taxon>
    </lineage>
</organism>
<proteinExistence type="predicted"/>
<name>A0A1V9FL47_9BACT</name>
<evidence type="ECO:0000313" key="1">
    <source>
        <dbReference type="EMBL" id="OQP59065.1"/>
    </source>
</evidence>
<dbReference type="RefSeq" id="WP_133054692.1">
    <property type="nucleotide sequence ID" value="NZ_LWBP01000185.1"/>
</dbReference>
<accession>A0A1V9FL47</accession>
<comment type="caution">
    <text evidence="1">The sequence shown here is derived from an EMBL/GenBank/DDBJ whole genome shotgun (WGS) entry which is preliminary data.</text>
</comment>
<keyword evidence="2" id="KW-1185">Reference proteome</keyword>
<evidence type="ECO:0008006" key="3">
    <source>
        <dbReference type="Google" id="ProtNLM"/>
    </source>
</evidence>
<dbReference type="OrthoDB" id="9179578at2"/>
<sequence length="187" mass="21453">MLTIEEFAQNFGGKPVPGSLAKLVDFQNETEFGSYCKGFGLVYDDKSGLEHGWSMNPDFLEKLMPFARATAGGSFYALWQYEDGIAPDEFPVVLFGDEGGEFVVAENIQAFLRLLTLDTEPMTYRHASYYRDEDDESTEYSGEFRNWLKKNFNLDAIDDENIVLAPAIEKYQRRFDDWIGRYLGKNK</sequence>
<protein>
    <recommendedName>
        <fullName evidence="3">Knr4/Smi1-like domain-containing protein</fullName>
    </recommendedName>
</protein>
<dbReference type="Proteomes" id="UP000192276">
    <property type="component" value="Unassembled WGS sequence"/>
</dbReference>